<comment type="similarity">
    <text evidence="1">Belongs to the BLOC1S5 family.</text>
</comment>
<evidence type="ECO:0000256" key="3">
    <source>
        <dbReference type="SAM" id="Coils"/>
    </source>
</evidence>
<keyword evidence="3" id="KW-0175">Coiled coil</keyword>
<accession>A0AAW0Y571</accession>
<organism evidence="4 5">
    <name type="scientific">Cherax quadricarinatus</name>
    <name type="common">Australian red claw crayfish</name>
    <dbReference type="NCBI Taxonomy" id="27406"/>
    <lineage>
        <taxon>Eukaryota</taxon>
        <taxon>Metazoa</taxon>
        <taxon>Ecdysozoa</taxon>
        <taxon>Arthropoda</taxon>
        <taxon>Crustacea</taxon>
        <taxon>Multicrustacea</taxon>
        <taxon>Malacostraca</taxon>
        <taxon>Eumalacostraca</taxon>
        <taxon>Eucarida</taxon>
        <taxon>Decapoda</taxon>
        <taxon>Pleocyemata</taxon>
        <taxon>Astacidea</taxon>
        <taxon>Parastacoidea</taxon>
        <taxon>Parastacidae</taxon>
        <taxon>Cherax</taxon>
    </lineage>
</organism>
<dbReference type="Proteomes" id="UP001445076">
    <property type="component" value="Unassembled WGS sequence"/>
</dbReference>
<proteinExistence type="inferred from homology"/>
<dbReference type="GO" id="GO:0030133">
    <property type="term" value="C:transport vesicle"/>
    <property type="evidence" value="ECO:0007669"/>
    <property type="project" value="InterPro"/>
</dbReference>
<evidence type="ECO:0000313" key="4">
    <source>
        <dbReference type="EMBL" id="KAK8751935.1"/>
    </source>
</evidence>
<name>A0AAW0Y571_CHEQU</name>
<evidence type="ECO:0000256" key="1">
    <source>
        <dbReference type="ARBA" id="ARBA00010754"/>
    </source>
</evidence>
<dbReference type="AlphaFoldDB" id="A0AAW0Y571"/>
<feature type="non-terminal residue" evidence="4">
    <location>
        <position position="1"/>
    </location>
</feature>
<dbReference type="Pfam" id="PF14942">
    <property type="entry name" value="Muted"/>
    <property type="match status" value="1"/>
</dbReference>
<dbReference type="InterPro" id="IPR017243">
    <property type="entry name" value="Bloc1s5"/>
</dbReference>
<dbReference type="PANTHER" id="PTHR31784:SF2">
    <property type="entry name" value="BIOGENESIS OF LYSOSOME-RELATED ORGANELLES COMPLEX 1 SUBUNIT 5"/>
    <property type="match status" value="1"/>
</dbReference>
<gene>
    <name evidence="4" type="ORF">OTU49_011144</name>
</gene>
<feature type="coiled-coil region" evidence="3">
    <location>
        <begin position="134"/>
        <end position="165"/>
    </location>
</feature>
<reference evidence="4 5" key="1">
    <citation type="journal article" date="2024" name="BMC Genomics">
        <title>Genome assembly of redclaw crayfish (Cherax quadricarinatus) provides insights into its immune adaptation and hypoxia tolerance.</title>
        <authorList>
            <person name="Liu Z."/>
            <person name="Zheng J."/>
            <person name="Li H."/>
            <person name="Fang K."/>
            <person name="Wang S."/>
            <person name="He J."/>
            <person name="Zhou D."/>
            <person name="Weng S."/>
            <person name="Chi M."/>
            <person name="Gu Z."/>
            <person name="He J."/>
            <person name="Li F."/>
            <person name="Wang M."/>
        </authorList>
    </citation>
    <scope>NUCLEOTIDE SEQUENCE [LARGE SCALE GENOMIC DNA]</scope>
    <source>
        <strain evidence="4">ZL_2023a</strain>
    </source>
</reference>
<dbReference type="PANTHER" id="PTHR31784">
    <property type="entry name" value="BIOGENESIS OF LYSOSOME-RELATED ORGANELLES COMPLEX 1 SUBUNIT 5"/>
    <property type="match status" value="1"/>
</dbReference>
<sequence>VNNMAAAASGMGSRPVQRIQDEVLHVNEVFSRLFDHRPFLRGEIEFFKKEFEEKRGDREVEQLFRSLELITEIKEGQIEKIVNSSDDNLPRTIADVQVALHMCEDTLDTESKFNCEELLAKKRAERSARLTAVQQDVQEKLRLLQDSYQEKEQSLRAQFQQLEKSAGYI</sequence>
<comment type="caution">
    <text evidence="4">The sequence shown here is derived from an EMBL/GenBank/DDBJ whole genome shotgun (WGS) entry which is preliminary data.</text>
</comment>
<evidence type="ECO:0000256" key="2">
    <source>
        <dbReference type="ARBA" id="ARBA00019580"/>
    </source>
</evidence>
<dbReference type="EMBL" id="JARKIK010000005">
    <property type="protein sequence ID" value="KAK8751935.1"/>
    <property type="molecule type" value="Genomic_DNA"/>
</dbReference>
<evidence type="ECO:0000313" key="5">
    <source>
        <dbReference type="Proteomes" id="UP001445076"/>
    </source>
</evidence>
<dbReference type="GO" id="GO:0031083">
    <property type="term" value="C:BLOC-1 complex"/>
    <property type="evidence" value="ECO:0007669"/>
    <property type="project" value="InterPro"/>
</dbReference>
<keyword evidence="5" id="KW-1185">Reference proteome</keyword>
<protein>
    <recommendedName>
        <fullName evidence="2">Biogenesis of lysosome-related organelles complex 1 subunit 5</fullName>
    </recommendedName>
</protein>